<reference evidence="3" key="2">
    <citation type="journal article" date="2017" name="Nat. Plants">
        <title>The Aegilops tauschii genome reveals multiple impacts of transposons.</title>
        <authorList>
            <person name="Zhao G."/>
            <person name="Zou C."/>
            <person name="Li K."/>
            <person name="Wang K."/>
            <person name="Li T."/>
            <person name="Gao L."/>
            <person name="Zhang X."/>
            <person name="Wang H."/>
            <person name="Yang Z."/>
            <person name="Liu X."/>
            <person name="Jiang W."/>
            <person name="Mao L."/>
            <person name="Kong X."/>
            <person name="Jiao Y."/>
            <person name="Jia J."/>
        </authorList>
    </citation>
    <scope>NUCLEOTIDE SEQUENCE [LARGE SCALE GENOMIC DNA]</scope>
    <source>
        <strain evidence="3">cv. AL8/78</strain>
    </source>
</reference>
<dbReference type="InterPro" id="IPR015424">
    <property type="entry name" value="PyrdxlP-dep_Trfase"/>
</dbReference>
<dbReference type="InterPro" id="IPR015422">
    <property type="entry name" value="PyrdxlP-dep_Trfase_small"/>
</dbReference>
<dbReference type="Gene3D" id="3.90.1150.10">
    <property type="entry name" value="Aspartate Aminotransferase, domain 1"/>
    <property type="match status" value="1"/>
</dbReference>
<evidence type="ECO:0000256" key="1">
    <source>
        <dbReference type="ARBA" id="ARBA00022793"/>
    </source>
</evidence>
<dbReference type="Gramene" id="AET3Gv20875000.2">
    <property type="protein sequence ID" value="AET3Gv20875000.2"/>
    <property type="gene ID" value="AET3Gv20875000"/>
</dbReference>
<keyword evidence="3" id="KW-1185">Reference proteome</keyword>
<dbReference type="EnsemblPlants" id="AET3Gv20875000.2">
    <property type="protein sequence ID" value="AET3Gv20875000.2"/>
    <property type="gene ID" value="AET3Gv20875000"/>
</dbReference>
<keyword evidence="1" id="KW-0456">Lyase</keyword>
<reference evidence="2" key="5">
    <citation type="journal article" date="2021" name="G3 (Bethesda)">
        <title>Aegilops tauschii genome assembly Aet v5.0 features greater sequence contiguity and improved annotation.</title>
        <authorList>
            <person name="Wang L."/>
            <person name="Zhu T."/>
            <person name="Rodriguez J.C."/>
            <person name="Deal K.R."/>
            <person name="Dubcovsky J."/>
            <person name="McGuire P.E."/>
            <person name="Lux T."/>
            <person name="Spannagl M."/>
            <person name="Mayer K.F.X."/>
            <person name="Baldrich P."/>
            <person name="Meyers B.C."/>
            <person name="Huo N."/>
            <person name="Gu Y.Q."/>
            <person name="Zhou H."/>
            <person name="Devos K.M."/>
            <person name="Bennetzen J.L."/>
            <person name="Unver T."/>
            <person name="Budak H."/>
            <person name="Gulick P.J."/>
            <person name="Galiba G."/>
            <person name="Kalapos B."/>
            <person name="Nelson D.R."/>
            <person name="Li P."/>
            <person name="You F.M."/>
            <person name="Luo M.C."/>
            <person name="Dvorak J."/>
        </authorList>
    </citation>
    <scope>NUCLEOTIDE SEQUENCE [LARGE SCALE GENOMIC DNA]</scope>
    <source>
        <strain evidence="2">cv. AL8/78</strain>
    </source>
</reference>
<proteinExistence type="predicted"/>
<dbReference type="SUPFAM" id="SSF53383">
    <property type="entry name" value="PLP-dependent transferases"/>
    <property type="match status" value="1"/>
</dbReference>
<keyword evidence="1" id="KW-0210">Decarboxylase</keyword>
<evidence type="ECO:0000313" key="3">
    <source>
        <dbReference type="Proteomes" id="UP000015105"/>
    </source>
</evidence>
<reference evidence="2" key="3">
    <citation type="journal article" date="2017" name="Nature">
        <title>Genome sequence of the progenitor of the wheat D genome Aegilops tauschii.</title>
        <authorList>
            <person name="Luo M.C."/>
            <person name="Gu Y.Q."/>
            <person name="Puiu D."/>
            <person name="Wang H."/>
            <person name="Twardziok S.O."/>
            <person name="Deal K.R."/>
            <person name="Huo N."/>
            <person name="Zhu T."/>
            <person name="Wang L."/>
            <person name="Wang Y."/>
            <person name="McGuire P.E."/>
            <person name="Liu S."/>
            <person name="Long H."/>
            <person name="Ramasamy R.K."/>
            <person name="Rodriguez J.C."/>
            <person name="Van S.L."/>
            <person name="Yuan L."/>
            <person name="Wang Z."/>
            <person name="Xia Z."/>
            <person name="Xiao L."/>
            <person name="Anderson O.D."/>
            <person name="Ouyang S."/>
            <person name="Liang Y."/>
            <person name="Zimin A.V."/>
            <person name="Pertea G."/>
            <person name="Qi P."/>
            <person name="Bennetzen J.L."/>
            <person name="Dai X."/>
            <person name="Dawson M.W."/>
            <person name="Muller H.G."/>
            <person name="Kugler K."/>
            <person name="Rivarola-Duarte L."/>
            <person name="Spannagl M."/>
            <person name="Mayer K.F.X."/>
            <person name="Lu F.H."/>
            <person name="Bevan M.W."/>
            <person name="Leroy P."/>
            <person name="Li P."/>
            <person name="You F.M."/>
            <person name="Sun Q."/>
            <person name="Liu Z."/>
            <person name="Lyons E."/>
            <person name="Wicker T."/>
            <person name="Salzberg S.L."/>
            <person name="Devos K.M."/>
            <person name="Dvorak J."/>
        </authorList>
    </citation>
    <scope>NUCLEOTIDE SEQUENCE [LARGE SCALE GENOMIC DNA]</scope>
    <source>
        <strain evidence="2">cv. AL8/78</strain>
    </source>
</reference>
<dbReference type="PANTHER" id="PTHR11999">
    <property type="entry name" value="GROUP II PYRIDOXAL-5-PHOSPHATE DECARBOXYLASE"/>
    <property type="match status" value="1"/>
</dbReference>
<protein>
    <recommendedName>
        <fullName evidence="4">Aspartate aminotransferase family protein</fullName>
    </recommendedName>
</protein>
<dbReference type="Proteomes" id="UP000015105">
    <property type="component" value="Chromosome 3D"/>
</dbReference>
<dbReference type="GO" id="GO:0016831">
    <property type="term" value="F:carboxy-lyase activity"/>
    <property type="evidence" value="ECO:0007669"/>
    <property type="project" value="TreeGrafter"/>
</dbReference>
<reference evidence="3" key="1">
    <citation type="journal article" date="2014" name="Science">
        <title>Ancient hybridizations among the ancestral genomes of bread wheat.</title>
        <authorList>
            <consortium name="International Wheat Genome Sequencing Consortium,"/>
            <person name="Marcussen T."/>
            <person name="Sandve S.R."/>
            <person name="Heier L."/>
            <person name="Spannagl M."/>
            <person name="Pfeifer M."/>
            <person name="Jakobsen K.S."/>
            <person name="Wulff B.B."/>
            <person name="Steuernagel B."/>
            <person name="Mayer K.F."/>
            <person name="Olsen O.A."/>
        </authorList>
    </citation>
    <scope>NUCLEOTIDE SEQUENCE [LARGE SCALE GENOMIC DNA]</scope>
    <source>
        <strain evidence="3">cv. AL8/78</strain>
    </source>
</reference>
<sequence>LVTFRLRPRLEGDDDAVDASNRGLLVAVNASGRAFMTHFVVDGKFVIRMAVGGAMTEMQHVQDTWELVREKAEEVGALQNERNVR</sequence>
<evidence type="ECO:0000313" key="2">
    <source>
        <dbReference type="EnsemblPlants" id="AET3Gv20875000.2"/>
    </source>
</evidence>
<dbReference type="AlphaFoldDB" id="A0A453G3S1"/>
<dbReference type="InterPro" id="IPR010977">
    <property type="entry name" value="Aromatic_deC"/>
</dbReference>
<evidence type="ECO:0008006" key="4">
    <source>
        <dbReference type="Google" id="ProtNLM"/>
    </source>
</evidence>
<accession>A0A453G3S1</accession>
<dbReference type="GO" id="GO:0005737">
    <property type="term" value="C:cytoplasm"/>
    <property type="evidence" value="ECO:0007669"/>
    <property type="project" value="TreeGrafter"/>
</dbReference>
<organism evidence="2 3">
    <name type="scientific">Aegilops tauschii subsp. strangulata</name>
    <name type="common">Goatgrass</name>
    <dbReference type="NCBI Taxonomy" id="200361"/>
    <lineage>
        <taxon>Eukaryota</taxon>
        <taxon>Viridiplantae</taxon>
        <taxon>Streptophyta</taxon>
        <taxon>Embryophyta</taxon>
        <taxon>Tracheophyta</taxon>
        <taxon>Spermatophyta</taxon>
        <taxon>Magnoliopsida</taxon>
        <taxon>Liliopsida</taxon>
        <taxon>Poales</taxon>
        <taxon>Poaceae</taxon>
        <taxon>BOP clade</taxon>
        <taxon>Pooideae</taxon>
        <taxon>Triticodae</taxon>
        <taxon>Triticeae</taxon>
        <taxon>Triticinae</taxon>
        <taxon>Aegilops</taxon>
    </lineage>
</organism>
<name>A0A453G3S1_AEGTS</name>
<dbReference type="PANTHER" id="PTHR11999:SF148">
    <property type="entry name" value="OS10G0400500 PROTEIN"/>
    <property type="match status" value="1"/>
</dbReference>
<reference evidence="2" key="4">
    <citation type="submission" date="2019-03" db="UniProtKB">
        <authorList>
            <consortium name="EnsemblPlants"/>
        </authorList>
    </citation>
    <scope>IDENTIFICATION</scope>
</reference>